<organism evidence="1 2">
    <name type="scientific">Oedothorax gibbosus</name>
    <dbReference type="NCBI Taxonomy" id="931172"/>
    <lineage>
        <taxon>Eukaryota</taxon>
        <taxon>Metazoa</taxon>
        <taxon>Ecdysozoa</taxon>
        <taxon>Arthropoda</taxon>
        <taxon>Chelicerata</taxon>
        <taxon>Arachnida</taxon>
        <taxon>Araneae</taxon>
        <taxon>Araneomorphae</taxon>
        <taxon>Entelegynae</taxon>
        <taxon>Araneoidea</taxon>
        <taxon>Linyphiidae</taxon>
        <taxon>Erigoninae</taxon>
        <taxon>Oedothorax</taxon>
    </lineage>
</organism>
<sequence length="263" mass="29733">MKLIPRRFYCNSLAAALCLYQSTGLLGSTVGHTAKFVGKMDKLFDSLKSRTKFSSKPLGGALTGTSEHLEFWQSSAKFKTQSPRRTLFQLLKKGGIITLHAMAGIWESLKDYQFSEKQVLNVISDLPPEENLTTEQLDSVFDDSLFNDSFIMNEEPPNSDQEACDQAKPLGVIEDNVLAYVAGFLAKKFVSKVLFCHQCSHILVIEKALDQNTLLLYFKEYHQSTEYGLRWPSQPFLLYIHSLSNIITPNLYNALHQKSRPGR</sequence>
<gene>
    <name evidence="1" type="ORF">JTE90_028583</name>
</gene>
<dbReference type="Proteomes" id="UP000827092">
    <property type="component" value="Unassembled WGS sequence"/>
</dbReference>
<comment type="caution">
    <text evidence="1">The sequence shown here is derived from an EMBL/GenBank/DDBJ whole genome shotgun (WGS) entry which is preliminary data.</text>
</comment>
<reference evidence="1 2" key="1">
    <citation type="journal article" date="2022" name="Nat. Ecol. Evol.">
        <title>A masculinizing supergene underlies an exaggerated male reproductive morph in a spider.</title>
        <authorList>
            <person name="Hendrickx F."/>
            <person name="De Corte Z."/>
            <person name="Sonet G."/>
            <person name="Van Belleghem S.M."/>
            <person name="Kostlbacher S."/>
            <person name="Vangestel C."/>
        </authorList>
    </citation>
    <scope>NUCLEOTIDE SEQUENCE [LARGE SCALE GENOMIC DNA]</scope>
    <source>
        <strain evidence="1">W744_W776</strain>
    </source>
</reference>
<accession>A0AAV6TXZ8</accession>
<evidence type="ECO:0008006" key="3">
    <source>
        <dbReference type="Google" id="ProtNLM"/>
    </source>
</evidence>
<keyword evidence="2" id="KW-1185">Reference proteome</keyword>
<dbReference type="EMBL" id="JAFNEN010000862">
    <property type="protein sequence ID" value="KAG8176601.1"/>
    <property type="molecule type" value="Genomic_DNA"/>
</dbReference>
<proteinExistence type="predicted"/>
<evidence type="ECO:0000313" key="2">
    <source>
        <dbReference type="Proteomes" id="UP000827092"/>
    </source>
</evidence>
<dbReference type="AlphaFoldDB" id="A0AAV6TXZ8"/>
<protein>
    <recommendedName>
        <fullName evidence="3">Transposase</fullName>
    </recommendedName>
</protein>
<name>A0AAV6TXZ8_9ARAC</name>
<evidence type="ECO:0000313" key="1">
    <source>
        <dbReference type="EMBL" id="KAG8176601.1"/>
    </source>
</evidence>